<accession>A0A0C3CTI4</accession>
<evidence type="ECO:0000313" key="1">
    <source>
        <dbReference type="EMBL" id="KIM51890.1"/>
    </source>
</evidence>
<dbReference type="AlphaFoldDB" id="A0A0C3CTI4"/>
<feature type="non-terminal residue" evidence="1">
    <location>
        <position position="1"/>
    </location>
</feature>
<evidence type="ECO:0000313" key="2">
    <source>
        <dbReference type="Proteomes" id="UP000053989"/>
    </source>
</evidence>
<dbReference type="OrthoDB" id="3270804at2759"/>
<dbReference type="Proteomes" id="UP000053989">
    <property type="component" value="Unassembled WGS sequence"/>
</dbReference>
<dbReference type="HOGENOM" id="CLU_180224_0_0_1"/>
<protein>
    <submittedName>
        <fullName evidence="1">Uncharacterized protein</fullName>
    </submittedName>
</protein>
<reference evidence="2" key="2">
    <citation type="submission" date="2015-01" db="EMBL/GenBank/DDBJ databases">
        <title>Evolutionary Origins and Diversification of the Mycorrhizal Mutualists.</title>
        <authorList>
            <consortium name="DOE Joint Genome Institute"/>
            <consortium name="Mycorrhizal Genomics Consortium"/>
            <person name="Kohler A."/>
            <person name="Kuo A."/>
            <person name="Nagy L.G."/>
            <person name="Floudas D."/>
            <person name="Copeland A."/>
            <person name="Barry K.W."/>
            <person name="Cichocki N."/>
            <person name="Veneault-Fourrey C."/>
            <person name="LaButti K."/>
            <person name="Lindquist E.A."/>
            <person name="Lipzen A."/>
            <person name="Lundell T."/>
            <person name="Morin E."/>
            <person name="Murat C."/>
            <person name="Riley R."/>
            <person name="Ohm R."/>
            <person name="Sun H."/>
            <person name="Tunlid A."/>
            <person name="Henrissat B."/>
            <person name="Grigoriev I.V."/>
            <person name="Hibbett D.S."/>
            <person name="Martin F."/>
        </authorList>
    </citation>
    <scope>NUCLEOTIDE SEQUENCE [LARGE SCALE GENOMIC DNA]</scope>
    <source>
        <strain evidence="2">Foug A</strain>
    </source>
</reference>
<keyword evidence="2" id="KW-1185">Reference proteome</keyword>
<dbReference type="InParanoid" id="A0A0C3CTI4"/>
<dbReference type="EMBL" id="KN822234">
    <property type="protein sequence ID" value="KIM51890.1"/>
    <property type="molecule type" value="Genomic_DNA"/>
</dbReference>
<reference evidence="1 2" key="1">
    <citation type="submission" date="2014-04" db="EMBL/GenBank/DDBJ databases">
        <authorList>
            <consortium name="DOE Joint Genome Institute"/>
            <person name="Kuo A."/>
            <person name="Kohler A."/>
            <person name="Nagy L.G."/>
            <person name="Floudas D."/>
            <person name="Copeland A."/>
            <person name="Barry K.W."/>
            <person name="Cichocki N."/>
            <person name="Veneault-Fourrey C."/>
            <person name="LaButti K."/>
            <person name="Lindquist E.A."/>
            <person name="Lipzen A."/>
            <person name="Lundell T."/>
            <person name="Morin E."/>
            <person name="Murat C."/>
            <person name="Sun H."/>
            <person name="Tunlid A."/>
            <person name="Henrissat B."/>
            <person name="Grigoriev I.V."/>
            <person name="Hibbett D.S."/>
            <person name="Martin F."/>
            <person name="Nordberg H.P."/>
            <person name="Cantor M.N."/>
            <person name="Hua S.X."/>
        </authorList>
    </citation>
    <scope>NUCLEOTIDE SEQUENCE [LARGE SCALE GENOMIC DNA]</scope>
    <source>
        <strain evidence="1 2">Foug A</strain>
    </source>
</reference>
<feature type="non-terminal residue" evidence="1">
    <location>
        <position position="76"/>
    </location>
</feature>
<organism evidence="1 2">
    <name type="scientific">Scleroderma citrinum Foug A</name>
    <dbReference type="NCBI Taxonomy" id="1036808"/>
    <lineage>
        <taxon>Eukaryota</taxon>
        <taxon>Fungi</taxon>
        <taxon>Dikarya</taxon>
        <taxon>Basidiomycota</taxon>
        <taxon>Agaricomycotina</taxon>
        <taxon>Agaricomycetes</taxon>
        <taxon>Agaricomycetidae</taxon>
        <taxon>Boletales</taxon>
        <taxon>Sclerodermatineae</taxon>
        <taxon>Sclerodermataceae</taxon>
        <taxon>Scleroderma</taxon>
    </lineage>
</organism>
<gene>
    <name evidence="1" type="ORF">SCLCIDRAFT_38954</name>
</gene>
<name>A0A0C3CTI4_9AGAM</name>
<proteinExistence type="predicted"/>
<sequence>QRIHNGFVYDVPLPGKMGQLYLVTIGCRVGIIAGWTATAPYVVGVSHAMCCKVHSFSEGVMAMLCAIDQKVAHWVP</sequence>
<dbReference type="STRING" id="1036808.A0A0C3CTI4"/>